<dbReference type="Proteomes" id="UP000596827">
    <property type="component" value="Unassembled WGS sequence"/>
</dbReference>
<evidence type="ECO:0000313" key="2">
    <source>
        <dbReference type="Proteomes" id="UP000596827"/>
    </source>
</evidence>
<comment type="caution">
    <text evidence="1">The sequence shown here is derived from an EMBL/GenBank/DDBJ whole genome shotgun (WGS) entry which is preliminary data.</text>
</comment>
<protein>
    <submittedName>
        <fullName evidence="1">YkgJ family cysteine cluster protein</fullName>
    </submittedName>
</protein>
<accession>A0A923MAA5</accession>
<dbReference type="EMBL" id="JACORU010000007">
    <property type="protein sequence ID" value="MBC5766728.1"/>
    <property type="molecule type" value="Genomic_DNA"/>
</dbReference>
<organism evidence="1 2">
    <name type="scientific">Ramlibacter albus</name>
    <dbReference type="NCBI Taxonomy" id="2079448"/>
    <lineage>
        <taxon>Bacteria</taxon>
        <taxon>Pseudomonadati</taxon>
        <taxon>Pseudomonadota</taxon>
        <taxon>Betaproteobacteria</taxon>
        <taxon>Burkholderiales</taxon>
        <taxon>Comamonadaceae</taxon>
        <taxon>Ramlibacter</taxon>
    </lineage>
</organism>
<sequence>MYSVRYNLQPAKPAPRQCGECVACCQALRIDSPQLQKQSGVLCPNCTGKGCGIYEQRPQVCREWLCTWMRAPEIPEDFRPDLLGVMFSYEAQSASANPFERRYFVGRYLRDPSTVDLAKVEQVIDYLARASVHVPVWLSKDGEMRLVHPRKPLADLIFQGDTASADAVAWRNALS</sequence>
<reference evidence="1" key="1">
    <citation type="submission" date="2020-08" db="EMBL/GenBank/DDBJ databases">
        <title>Ramlibacter sp. GTP1 16S ribosomal RNA gene genome sequencing and assembly.</title>
        <authorList>
            <person name="Kang M."/>
        </authorList>
    </citation>
    <scope>NUCLEOTIDE SEQUENCE</scope>
    <source>
        <strain evidence="1">GTP1</strain>
    </source>
</reference>
<dbReference type="RefSeq" id="WP_187083203.1">
    <property type="nucleotide sequence ID" value="NZ_JACORU010000007.1"/>
</dbReference>
<dbReference type="InterPro" id="IPR052572">
    <property type="entry name" value="UPF0153_domain"/>
</dbReference>
<gene>
    <name evidence="1" type="ORF">H8R02_19825</name>
</gene>
<dbReference type="AlphaFoldDB" id="A0A923MAA5"/>
<dbReference type="PANTHER" id="PTHR36931">
    <property type="entry name" value="UPF0153 PROTEIN YEIW"/>
    <property type="match status" value="1"/>
</dbReference>
<name>A0A923MAA5_9BURK</name>
<dbReference type="PANTHER" id="PTHR36931:SF1">
    <property type="entry name" value="UPF0153 PROTEIN YEIW"/>
    <property type="match status" value="1"/>
</dbReference>
<proteinExistence type="predicted"/>
<keyword evidence="2" id="KW-1185">Reference proteome</keyword>
<evidence type="ECO:0000313" key="1">
    <source>
        <dbReference type="EMBL" id="MBC5766728.1"/>
    </source>
</evidence>